<feature type="domain" description="Response regulatory" evidence="8">
    <location>
        <begin position="2"/>
        <end position="116"/>
    </location>
</feature>
<reference evidence="10 11" key="1">
    <citation type="submission" date="2021-03" db="EMBL/GenBank/DDBJ databases">
        <title>Genomic Encyclopedia of Type Strains, Phase IV (KMG-IV): sequencing the most valuable type-strain genomes for metagenomic binning, comparative biology and taxonomic classification.</title>
        <authorList>
            <person name="Goeker M."/>
        </authorList>
    </citation>
    <scope>NUCLEOTIDE SEQUENCE [LARGE SCALE GENOMIC DNA]</scope>
    <source>
        <strain evidence="10 11">DSM 23491</strain>
    </source>
</reference>
<comment type="caution">
    <text evidence="10">The sequence shown here is derived from an EMBL/GenBank/DDBJ whole genome shotgun (WGS) entry which is preliminary data.</text>
</comment>
<dbReference type="InterPro" id="IPR001867">
    <property type="entry name" value="OmpR/PhoB-type_DNA-bd"/>
</dbReference>
<dbReference type="SUPFAM" id="SSF52172">
    <property type="entry name" value="CheY-like"/>
    <property type="match status" value="1"/>
</dbReference>
<gene>
    <name evidence="10" type="ORF">J2Z20_002366</name>
</gene>
<dbReference type="CDD" id="cd00383">
    <property type="entry name" value="trans_reg_C"/>
    <property type="match status" value="1"/>
</dbReference>
<keyword evidence="4 7" id="KW-0238">DNA-binding</keyword>
<feature type="domain" description="OmpR/PhoB-type" evidence="9">
    <location>
        <begin position="122"/>
        <end position="220"/>
    </location>
</feature>
<evidence type="ECO:0000313" key="11">
    <source>
        <dbReference type="Proteomes" id="UP001519273"/>
    </source>
</evidence>
<evidence type="ECO:0000256" key="1">
    <source>
        <dbReference type="ARBA" id="ARBA00022553"/>
    </source>
</evidence>
<evidence type="ECO:0000256" key="6">
    <source>
        <dbReference type="PROSITE-ProRule" id="PRU00169"/>
    </source>
</evidence>
<dbReference type="InterPro" id="IPR039420">
    <property type="entry name" value="WalR-like"/>
</dbReference>
<evidence type="ECO:0000256" key="3">
    <source>
        <dbReference type="ARBA" id="ARBA00023015"/>
    </source>
</evidence>
<evidence type="ECO:0000256" key="2">
    <source>
        <dbReference type="ARBA" id="ARBA00023012"/>
    </source>
</evidence>
<organism evidence="10 11">
    <name type="scientific">Paenibacillus sediminis</name>
    <dbReference type="NCBI Taxonomy" id="664909"/>
    <lineage>
        <taxon>Bacteria</taxon>
        <taxon>Bacillati</taxon>
        <taxon>Bacillota</taxon>
        <taxon>Bacilli</taxon>
        <taxon>Bacillales</taxon>
        <taxon>Paenibacillaceae</taxon>
        <taxon>Paenibacillus</taxon>
    </lineage>
</organism>
<dbReference type="GO" id="GO:0003677">
    <property type="term" value="F:DNA binding"/>
    <property type="evidence" value="ECO:0007669"/>
    <property type="project" value="UniProtKB-KW"/>
</dbReference>
<dbReference type="Gene3D" id="3.40.50.2300">
    <property type="match status" value="1"/>
</dbReference>
<dbReference type="Gene3D" id="1.10.10.10">
    <property type="entry name" value="Winged helix-like DNA-binding domain superfamily/Winged helix DNA-binding domain"/>
    <property type="match status" value="1"/>
</dbReference>
<dbReference type="PANTHER" id="PTHR48111:SF22">
    <property type="entry name" value="REGULATOR OF RPOS"/>
    <property type="match status" value="1"/>
</dbReference>
<evidence type="ECO:0000256" key="7">
    <source>
        <dbReference type="PROSITE-ProRule" id="PRU01091"/>
    </source>
</evidence>
<evidence type="ECO:0000259" key="8">
    <source>
        <dbReference type="PROSITE" id="PS50110"/>
    </source>
</evidence>
<evidence type="ECO:0000256" key="5">
    <source>
        <dbReference type="ARBA" id="ARBA00023163"/>
    </source>
</evidence>
<protein>
    <submittedName>
        <fullName evidence="10">DNA-binding response OmpR family regulator</fullName>
    </submittedName>
</protein>
<dbReference type="InterPro" id="IPR011006">
    <property type="entry name" value="CheY-like_superfamily"/>
</dbReference>
<dbReference type="PROSITE" id="PS51755">
    <property type="entry name" value="OMPR_PHOB"/>
    <property type="match status" value="1"/>
</dbReference>
<dbReference type="InterPro" id="IPR036388">
    <property type="entry name" value="WH-like_DNA-bd_sf"/>
</dbReference>
<dbReference type="InterPro" id="IPR016032">
    <property type="entry name" value="Sig_transdc_resp-reg_C-effctor"/>
</dbReference>
<dbReference type="InterPro" id="IPR001789">
    <property type="entry name" value="Sig_transdc_resp-reg_receiver"/>
</dbReference>
<dbReference type="CDD" id="cd17574">
    <property type="entry name" value="REC_OmpR"/>
    <property type="match status" value="1"/>
</dbReference>
<dbReference type="PROSITE" id="PS50110">
    <property type="entry name" value="RESPONSE_REGULATORY"/>
    <property type="match status" value="1"/>
</dbReference>
<keyword evidence="5" id="KW-0804">Transcription</keyword>
<dbReference type="Proteomes" id="UP001519273">
    <property type="component" value="Unassembled WGS sequence"/>
</dbReference>
<proteinExistence type="predicted"/>
<dbReference type="Pfam" id="PF00072">
    <property type="entry name" value="Response_reg"/>
    <property type="match status" value="1"/>
</dbReference>
<keyword evidence="1 6" id="KW-0597">Phosphoprotein</keyword>
<keyword evidence="3" id="KW-0805">Transcription regulation</keyword>
<sequence length="227" mass="25678">MKLLLAEDDSRLANMLIHLLQKDGHLVDWVASGDDALDYGLQGDYDVILLDWMMPGLDGITVCRKLRDNGFDGGILMLTAKDELSDKLNGLDTGADDYVVKPVTYAELSARLRSLDRRISNYSSVPLGNVRIDAATRTLRVHDNSVSFTIREFQLLDILLKRFGHVVTRDMLYERIWGTEVEVSPNAVEAIVKLLRRKLETVPTHWKISNVRGVGYRLEVRDVSEHS</sequence>
<dbReference type="EMBL" id="JAGGKP010000005">
    <property type="protein sequence ID" value="MBP1937471.1"/>
    <property type="molecule type" value="Genomic_DNA"/>
</dbReference>
<dbReference type="Pfam" id="PF00486">
    <property type="entry name" value="Trans_reg_C"/>
    <property type="match status" value="1"/>
</dbReference>
<dbReference type="PANTHER" id="PTHR48111">
    <property type="entry name" value="REGULATOR OF RPOS"/>
    <property type="match status" value="1"/>
</dbReference>
<keyword evidence="2" id="KW-0902">Two-component regulatory system</keyword>
<evidence type="ECO:0000313" key="10">
    <source>
        <dbReference type="EMBL" id="MBP1937471.1"/>
    </source>
</evidence>
<dbReference type="SUPFAM" id="SSF46894">
    <property type="entry name" value="C-terminal effector domain of the bipartite response regulators"/>
    <property type="match status" value="1"/>
</dbReference>
<name>A0ABS4H4N1_9BACL</name>
<dbReference type="Gene3D" id="6.10.250.690">
    <property type="match status" value="1"/>
</dbReference>
<accession>A0ABS4H4N1</accession>
<evidence type="ECO:0000259" key="9">
    <source>
        <dbReference type="PROSITE" id="PS51755"/>
    </source>
</evidence>
<keyword evidence="11" id="KW-1185">Reference proteome</keyword>
<feature type="modified residue" description="4-aspartylphosphate" evidence="6">
    <location>
        <position position="51"/>
    </location>
</feature>
<dbReference type="RefSeq" id="WP_209850029.1">
    <property type="nucleotide sequence ID" value="NZ_CBCRVE010000005.1"/>
</dbReference>
<dbReference type="SMART" id="SM00862">
    <property type="entry name" value="Trans_reg_C"/>
    <property type="match status" value="1"/>
</dbReference>
<feature type="DNA-binding region" description="OmpR/PhoB-type" evidence="7">
    <location>
        <begin position="122"/>
        <end position="220"/>
    </location>
</feature>
<evidence type="ECO:0000256" key="4">
    <source>
        <dbReference type="ARBA" id="ARBA00023125"/>
    </source>
</evidence>
<dbReference type="SMART" id="SM00448">
    <property type="entry name" value="REC"/>
    <property type="match status" value="1"/>
</dbReference>